<dbReference type="PANTHER" id="PTHR43031:SF17">
    <property type="entry name" value="SULFURTRANSFERASE YTWF-RELATED"/>
    <property type="match status" value="1"/>
</dbReference>
<evidence type="ECO:0000313" key="3">
    <source>
        <dbReference type="Proteomes" id="UP000426246"/>
    </source>
</evidence>
<name>A0A6B8RM45_9BACL</name>
<evidence type="ECO:0000313" key="2">
    <source>
        <dbReference type="EMBL" id="QGQ96917.1"/>
    </source>
</evidence>
<dbReference type="InterPro" id="IPR050229">
    <property type="entry name" value="GlpE_sulfurtransferase"/>
</dbReference>
<dbReference type="Gene3D" id="3.40.250.10">
    <property type="entry name" value="Rhodanese-like domain"/>
    <property type="match status" value="1"/>
</dbReference>
<dbReference type="AlphaFoldDB" id="A0A6B8RM45"/>
<dbReference type="KEGG" id="ppsc:EHS13_19515"/>
<dbReference type="SUPFAM" id="SSF52821">
    <property type="entry name" value="Rhodanese/Cell cycle control phosphatase"/>
    <property type="match status" value="1"/>
</dbReference>
<proteinExistence type="predicted"/>
<evidence type="ECO:0000259" key="1">
    <source>
        <dbReference type="PROSITE" id="PS50206"/>
    </source>
</evidence>
<gene>
    <name evidence="2" type="ORF">EHS13_19515</name>
</gene>
<protein>
    <submittedName>
        <fullName evidence="2">Rhodanese-like domain-containing protein</fullName>
    </submittedName>
</protein>
<dbReference type="Proteomes" id="UP000426246">
    <property type="component" value="Chromosome"/>
</dbReference>
<feature type="domain" description="Rhodanese" evidence="1">
    <location>
        <begin position="24"/>
        <end position="101"/>
    </location>
</feature>
<dbReference type="InterPro" id="IPR001763">
    <property type="entry name" value="Rhodanese-like_dom"/>
</dbReference>
<dbReference type="CDD" id="cd00158">
    <property type="entry name" value="RHOD"/>
    <property type="match status" value="1"/>
</dbReference>
<dbReference type="PANTHER" id="PTHR43031">
    <property type="entry name" value="FAD-DEPENDENT OXIDOREDUCTASE"/>
    <property type="match status" value="1"/>
</dbReference>
<dbReference type="Pfam" id="PF00581">
    <property type="entry name" value="Rhodanese"/>
    <property type="match status" value="1"/>
</dbReference>
<dbReference type="PROSITE" id="PS50206">
    <property type="entry name" value="RHODANESE_3"/>
    <property type="match status" value="1"/>
</dbReference>
<keyword evidence="3" id="KW-1185">Reference proteome</keyword>
<reference evidence="3" key="1">
    <citation type="submission" date="2018-11" db="EMBL/GenBank/DDBJ databases">
        <title>Complete genome sequence of Paenibacillus sp. ML311-T8.</title>
        <authorList>
            <person name="Nam Y.-D."/>
            <person name="Kang J."/>
            <person name="Chung W.-H."/>
            <person name="Park Y.S."/>
        </authorList>
    </citation>
    <scope>NUCLEOTIDE SEQUENCE [LARGE SCALE GENOMIC DNA]</scope>
    <source>
        <strain evidence="3">ML311-T8</strain>
    </source>
</reference>
<accession>A0A6B8RM45</accession>
<dbReference type="SMART" id="SM00450">
    <property type="entry name" value="RHOD"/>
    <property type="match status" value="1"/>
</dbReference>
<organism evidence="2 3">
    <name type="scientific">Paenibacillus psychroresistens</name>
    <dbReference type="NCBI Taxonomy" id="1778678"/>
    <lineage>
        <taxon>Bacteria</taxon>
        <taxon>Bacillati</taxon>
        <taxon>Bacillota</taxon>
        <taxon>Bacilli</taxon>
        <taxon>Bacillales</taxon>
        <taxon>Paenibacillaceae</taxon>
        <taxon>Paenibacillus</taxon>
    </lineage>
</organism>
<dbReference type="RefSeq" id="WP_155702017.1">
    <property type="nucleotide sequence ID" value="NZ_CP034235.1"/>
</dbReference>
<dbReference type="EMBL" id="CP034235">
    <property type="protein sequence ID" value="QGQ96917.1"/>
    <property type="molecule type" value="Genomic_DNA"/>
</dbReference>
<dbReference type="InterPro" id="IPR036873">
    <property type="entry name" value="Rhodanese-like_dom_sf"/>
</dbReference>
<dbReference type="OrthoDB" id="9800872at2"/>
<sequence>MEPLVIEPEDFNQKLQAGEIAVNQVIDVRESGEWEFYHLEETRHIPMNTIPERWSDFDQEETLYVICAHGVRSAAVCNYLTKQHNFTRVINVEGGMAAIAELRGFQYD</sequence>